<evidence type="ECO:0000313" key="1">
    <source>
        <dbReference type="EMBL" id="MCY6958280.1"/>
    </source>
</evidence>
<dbReference type="Proteomes" id="UP001144612">
    <property type="component" value="Unassembled WGS sequence"/>
</dbReference>
<accession>A0ABT4D7P1</accession>
<comment type="caution">
    <text evidence="1">The sequence shown here is derived from an EMBL/GenBank/DDBJ whole genome shotgun (WGS) entry which is preliminary data.</text>
</comment>
<dbReference type="EMBL" id="JAPQFJ010000005">
    <property type="protein sequence ID" value="MCY6958280.1"/>
    <property type="molecule type" value="Genomic_DNA"/>
</dbReference>
<sequence length="134" mass="15926">MGTNRKEKTPKQKLYDITGNMDKAVFIIWYCTPEDERPNFDDWKGNIHNKTKETIENWLLEEKVQEGIQYYLSLIKKKNLLKIYQKQVDLALNGDTKSASWVADFSESTFFDNTDNEAKEWLDTIRKKKQLQKK</sequence>
<dbReference type="RefSeq" id="WP_268060694.1">
    <property type="nucleotide sequence ID" value="NZ_JAPQFJ010000005.1"/>
</dbReference>
<evidence type="ECO:0000313" key="2">
    <source>
        <dbReference type="Proteomes" id="UP001144612"/>
    </source>
</evidence>
<name>A0ABT4D7P1_9CLOT</name>
<gene>
    <name evidence="1" type="ORF">OW729_06650</name>
</gene>
<keyword evidence="2" id="KW-1185">Reference proteome</keyword>
<proteinExistence type="predicted"/>
<reference evidence="1" key="1">
    <citation type="submission" date="2022-12" db="EMBL/GenBank/DDBJ databases">
        <title>Clostridium sp. nov., isolated from industrial wastewater.</title>
        <authorList>
            <person name="Jiayan W."/>
        </authorList>
    </citation>
    <scope>NUCLEOTIDE SEQUENCE</scope>
    <source>
        <strain evidence="1">ZC22-4</strain>
    </source>
</reference>
<protein>
    <recommendedName>
        <fullName evidence="3">STAS/SEC14 domain-containing protein</fullName>
    </recommendedName>
</protein>
<organism evidence="1 2">
    <name type="scientific">Clostridium brassicae</name>
    <dbReference type="NCBI Taxonomy" id="2999072"/>
    <lineage>
        <taxon>Bacteria</taxon>
        <taxon>Bacillati</taxon>
        <taxon>Bacillota</taxon>
        <taxon>Clostridia</taxon>
        <taxon>Eubacteriales</taxon>
        <taxon>Clostridiaceae</taxon>
        <taxon>Clostridium</taxon>
    </lineage>
</organism>
<evidence type="ECO:0008006" key="3">
    <source>
        <dbReference type="Google" id="ProtNLM"/>
    </source>
</evidence>